<protein>
    <submittedName>
        <fullName evidence="5">Glycosyltransferase family 2 protein</fullName>
    </submittedName>
</protein>
<comment type="similarity">
    <text evidence="1">Belongs to the glycosyltransferase 2 family.</text>
</comment>
<dbReference type="EMBL" id="JACOOH010000005">
    <property type="protein sequence ID" value="MBC5621941.1"/>
    <property type="molecule type" value="Genomic_DNA"/>
</dbReference>
<name>A0ABR7D1Z7_9BACT</name>
<evidence type="ECO:0000313" key="5">
    <source>
        <dbReference type="EMBL" id="MBC5621941.1"/>
    </source>
</evidence>
<evidence type="ECO:0000256" key="3">
    <source>
        <dbReference type="ARBA" id="ARBA00022679"/>
    </source>
</evidence>
<accession>A0ABR7D1Z7</accession>
<proteinExistence type="inferred from homology"/>
<dbReference type="RefSeq" id="WP_186976357.1">
    <property type="nucleotide sequence ID" value="NZ_JACOOH010000005.1"/>
</dbReference>
<keyword evidence="3" id="KW-0808">Transferase</keyword>
<dbReference type="SUPFAM" id="SSF53448">
    <property type="entry name" value="Nucleotide-diphospho-sugar transferases"/>
    <property type="match status" value="1"/>
</dbReference>
<dbReference type="CDD" id="cd04186">
    <property type="entry name" value="GT_2_like_c"/>
    <property type="match status" value="1"/>
</dbReference>
<dbReference type="Gene3D" id="3.90.550.10">
    <property type="entry name" value="Spore Coat Polysaccharide Biosynthesis Protein SpsA, Chain A"/>
    <property type="match status" value="1"/>
</dbReference>
<dbReference type="InterPro" id="IPR001173">
    <property type="entry name" value="Glyco_trans_2-like"/>
</dbReference>
<keyword evidence="6" id="KW-1185">Reference proteome</keyword>
<dbReference type="PANTHER" id="PTHR43179">
    <property type="entry name" value="RHAMNOSYLTRANSFERASE WBBL"/>
    <property type="match status" value="1"/>
</dbReference>
<gene>
    <name evidence="5" type="ORF">H8S64_12610</name>
</gene>
<organism evidence="5 6">
    <name type="scientific">Butyricimonas hominis</name>
    <dbReference type="NCBI Taxonomy" id="2763032"/>
    <lineage>
        <taxon>Bacteria</taxon>
        <taxon>Pseudomonadati</taxon>
        <taxon>Bacteroidota</taxon>
        <taxon>Bacteroidia</taxon>
        <taxon>Bacteroidales</taxon>
        <taxon>Odoribacteraceae</taxon>
        <taxon>Butyricimonas</taxon>
    </lineage>
</organism>
<evidence type="ECO:0000259" key="4">
    <source>
        <dbReference type="Pfam" id="PF00535"/>
    </source>
</evidence>
<evidence type="ECO:0000256" key="2">
    <source>
        <dbReference type="ARBA" id="ARBA00022676"/>
    </source>
</evidence>
<feature type="domain" description="Glycosyltransferase 2-like" evidence="4">
    <location>
        <begin position="8"/>
        <end position="181"/>
    </location>
</feature>
<keyword evidence="2" id="KW-0328">Glycosyltransferase</keyword>
<sequence length="299" mass="34526">MKQQPDISIVTINYNGLQETEQLIESLQQNPQKCSYEVIVVDNGSVQNEAKILQAKYPYIQSIRSERNLGFSGGNNLGICVAKGKCIFLLNNDTLVSDDSLVYLYETLMSSSDIGAVSPKIKFAFPPRNIQFAGFTPLSKYTLRNRAIGYNEPDKGQFDVPKATHFLHGAAMIVKREVIENIGLMPEIYFLYYEEMDWCTRMRNHGYQLRYEPRCTIYHKESCSTGKDSPLKTYYLTRNRLLYTWRNRHGRTLFISLIYQLLIADFKNIVVNLLHAKSAQARAIFEGCVDFFRLKHKRE</sequence>
<dbReference type="InterPro" id="IPR029044">
    <property type="entry name" value="Nucleotide-diphossugar_trans"/>
</dbReference>
<dbReference type="Proteomes" id="UP000646484">
    <property type="component" value="Unassembled WGS sequence"/>
</dbReference>
<evidence type="ECO:0000313" key="6">
    <source>
        <dbReference type="Proteomes" id="UP000646484"/>
    </source>
</evidence>
<evidence type="ECO:0000256" key="1">
    <source>
        <dbReference type="ARBA" id="ARBA00006739"/>
    </source>
</evidence>
<comment type="caution">
    <text evidence="5">The sequence shown here is derived from an EMBL/GenBank/DDBJ whole genome shotgun (WGS) entry which is preliminary data.</text>
</comment>
<reference evidence="5 6" key="1">
    <citation type="submission" date="2020-08" db="EMBL/GenBank/DDBJ databases">
        <title>Genome public.</title>
        <authorList>
            <person name="Liu C."/>
            <person name="Sun Q."/>
        </authorList>
    </citation>
    <scope>NUCLEOTIDE SEQUENCE [LARGE SCALE GENOMIC DNA]</scope>
    <source>
        <strain evidence="5 6">NSJ-56</strain>
    </source>
</reference>
<dbReference type="Pfam" id="PF00535">
    <property type="entry name" value="Glycos_transf_2"/>
    <property type="match status" value="1"/>
</dbReference>
<dbReference type="PANTHER" id="PTHR43179:SF12">
    <property type="entry name" value="GALACTOFURANOSYLTRANSFERASE GLFT2"/>
    <property type="match status" value="1"/>
</dbReference>